<dbReference type="Proteomes" id="UP000676079">
    <property type="component" value="Chromosome"/>
</dbReference>
<dbReference type="EMBL" id="CP074133">
    <property type="protein sequence ID" value="QUX24840.1"/>
    <property type="molecule type" value="Genomic_DNA"/>
</dbReference>
<feature type="domain" description="Activator of Hsp90 ATPase homologue 1/2-like C-terminal" evidence="2">
    <location>
        <begin position="26"/>
        <end position="136"/>
    </location>
</feature>
<proteinExistence type="inferred from homology"/>
<protein>
    <submittedName>
        <fullName evidence="3">SRPBCC domain-containing protein</fullName>
    </submittedName>
</protein>
<gene>
    <name evidence="3" type="ORF">KGD84_11570</name>
</gene>
<dbReference type="CDD" id="cd07814">
    <property type="entry name" value="SRPBCC_CalC_Aha1-like"/>
    <property type="match status" value="1"/>
</dbReference>
<dbReference type="SUPFAM" id="SSF55961">
    <property type="entry name" value="Bet v1-like"/>
    <property type="match status" value="1"/>
</dbReference>
<evidence type="ECO:0000313" key="3">
    <source>
        <dbReference type="EMBL" id="QUX24840.1"/>
    </source>
</evidence>
<evidence type="ECO:0000259" key="2">
    <source>
        <dbReference type="Pfam" id="PF08327"/>
    </source>
</evidence>
<dbReference type="InterPro" id="IPR013538">
    <property type="entry name" value="ASHA1/2-like_C"/>
</dbReference>
<reference evidence="3 4" key="1">
    <citation type="submission" date="2021-05" db="EMBL/GenBank/DDBJ databases">
        <title>Direct Submission.</title>
        <authorList>
            <person name="Li K."/>
            <person name="Gao J."/>
        </authorList>
    </citation>
    <scope>NUCLEOTIDE SEQUENCE [LARGE SCALE GENOMIC DNA]</scope>
    <source>
        <strain evidence="3 4">Mg02</strain>
    </source>
</reference>
<name>A0ABX8BRH9_9ACTN</name>
<dbReference type="RefSeq" id="WP_220560299.1">
    <property type="nucleotide sequence ID" value="NZ_CP074133.1"/>
</dbReference>
<keyword evidence="4" id="KW-1185">Reference proteome</keyword>
<evidence type="ECO:0000313" key="4">
    <source>
        <dbReference type="Proteomes" id="UP000676079"/>
    </source>
</evidence>
<dbReference type="InterPro" id="IPR023393">
    <property type="entry name" value="START-like_dom_sf"/>
</dbReference>
<evidence type="ECO:0000256" key="1">
    <source>
        <dbReference type="ARBA" id="ARBA00006817"/>
    </source>
</evidence>
<comment type="similarity">
    <text evidence="1">Belongs to the AHA1 family.</text>
</comment>
<dbReference type="Pfam" id="PF08327">
    <property type="entry name" value="AHSA1"/>
    <property type="match status" value="1"/>
</dbReference>
<organism evidence="3 4">
    <name type="scientific">Nocardiopsis changdeensis</name>
    <dbReference type="NCBI Taxonomy" id="2831969"/>
    <lineage>
        <taxon>Bacteria</taxon>
        <taxon>Bacillati</taxon>
        <taxon>Actinomycetota</taxon>
        <taxon>Actinomycetes</taxon>
        <taxon>Streptosporangiales</taxon>
        <taxon>Nocardiopsidaceae</taxon>
        <taxon>Nocardiopsis</taxon>
    </lineage>
</organism>
<accession>A0ABX8BRH9</accession>
<dbReference type="Gene3D" id="3.30.530.20">
    <property type="match status" value="1"/>
</dbReference>
<sequence>MTLPTPAVSLESDDSDRTLTLSFPTDASPRAVWSALTDLDSVAAWLAPAADAGGGRYVLTFEHGGRRHDKVFEVVDCVPGHSLSGVLHDPGHPDSLLSAALTEGGFSFVHSDVPEELAEGYRAGWPYYLGRLAAALGSGPAGRAGSPS</sequence>